<evidence type="ECO:0000256" key="1">
    <source>
        <dbReference type="ARBA" id="ARBA00023118"/>
    </source>
</evidence>
<protein>
    <recommendedName>
        <fullName evidence="4">Nucleotidyltransferase</fullName>
    </recommendedName>
</protein>
<accession>A0ABQ0JU03</accession>
<reference evidence="3" key="1">
    <citation type="journal article" date="2015" name="Genome Announc.">
        <title>Draft Genome Sequence of an Anaerobic Ammonium-Oxidizing Bacterium, "Candidatus Brocadia sinica".</title>
        <authorList>
            <person name="Oshiki M."/>
            <person name="Shinyako-Hata K."/>
            <person name="Satoh H."/>
            <person name="Okabe S."/>
        </authorList>
    </citation>
    <scope>NUCLEOTIDE SEQUENCE [LARGE SCALE GENOMIC DNA]</scope>
    <source>
        <strain evidence="3">JPN1</strain>
    </source>
</reference>
<dbReference type="Gene3D" id="3.30.460.10">
    <property type="entry name" value="Beta Polymerase, domain 2"/>
    <property type="match status" value="1"/>
</dbReference>
<dbReference type="CDD" id="cd05400">
    <property type="entry name" value="NT_2-5OAS_ClassI-CCAase"/>
    <property type="match status" value="1"/>
</dbReference>
<gene>
    <name evidence="2" type="ORF">BROSI_A0694</name>
</gene>
<keyword evidence="3" id="KW-1185">Reference proteome</keyword>
<keyword evidence="1" id="KW-0051">Antiviral defense</keyword>
<evidence type="ECO:0008006" key="4">
    <source>
        <dbReference type="Google" id="ProtNLM"/>
    </source>
</evidence>
<evidence type="ECO:0000313" key="3">
    <source>
        <dbReference type="Proteomes" id="UP000032309"/>
    </source>
</evidence>
<proteinExistence type="predicted"/>
<dbReference type="SUPFAM" id="SSF81301">
    <property type="entry name" value="Nucleotidyltransferase"/>
    <property type="match status" value="1"/>
</dbReference>
<sequence length="138" mass="15224">MSVNTHLADLASNLVLSDSEKSSISASITTLESRLDAYFGSNITERFQFGSNTRGTILPRKADSNSDIDYMVVFDTSDGQKKPQAYLDRLKKFSETKYSTSEISQSNPTIVLSLNHTKFELVPALNNYGYQIPSPASS</sequence>
<name>A0ABQ0JU03_9BACT</name>
<dbReference type="InterPro" id="IPR006116">
    <property type="entry name" value="NT_2-5OAS_ClassI-CCAase"/>
</dbReference>
<dbReference type="RefSeq" id="WP_200891675.1">
    <property type="nucleotide sequence ID" value="NZ_BAFN01000001.1"/>
</dbReference>
<organism evidence="2 3">
    <name type="scientific">Candidatus Brocadia sinica JPN1</name>
    <dbReference type="NCBI Taxonomy" id="1197129"/>
    <lineage>
        <taxon>Bacteria</taxon>
        <taxon>Pseudomonadati</taxon>
        <taxon>Planctomycetota</taxon>
        <taxon>Candidatus Brocadiia</taxon>
        <taxon>Candidatus Brocadiales</taxon>
        <taxon>Candidatus Brocadiaceae</taxon>
        <taxon>Candidatus Brocadia</taxon>
    </lineage>
</organism>
<dbReference type="Pfam" id="PF18144">
    <property type="entry name" value="SMODS"/>
    <property type="match status" value="1"/>
</dbReference>
<dbReference type="InterPro" id="IPR043519">
    <property type="entry name" value="NT_sf"/>
</dbReference>
<dbReference type="Proteomes" id="UP000032309">
    <property type="component" value="Unassembled WGS sequence"/>
</dbReference>
<comment type="caution">
    <text evidence="2">The sequence shown here is derived from an EMBL/GenBank/DDBJ whole genome shotgun (WGS) entry which is preliminary data.</text>
</comment>
<evidence type="ECO:0000313" key="2">
    <source>
        <dbReference type="EMBL" id="GAN32182.1"/>
    </source>
</evidence>
<dbReference type="EMBL" id="BAFN01000001">
    <property type="protein sequence ID" value="GAN32182.1"/>
    <property type="molecule type" value="Genomic_DNA"/>
</dbReference>